<evidence type="ECO:0000313" key="2">
    <source>
        <dbReference type="EMBL" id="PPQ90255.1"/>
    </source>
</evidence>
<dbReference type="EMBL" id="NHYD01001660">
    <property type="protein sequence ID" value="PPQ90255.1"/>
    <property type="molecule type" value="Genomic_DNA"/>
</dbReference>
<accession>A0A409XHL8</accession>
<dbReference type="OrthoDB" id="3222453at2759"/>
<reference evidence="2 3" key="1">
    <citation type="journal article" date="2018" name="Evol. Lett.">
        <title>Horizontal gene cluster transfer increased hallucinogenic mushroom diversity.</title>
        <authorList>
            <person name="Reynolds H.T."/>
            <person name="Vijayakumar V."/>
            <person name="Gluck-Thaler E."/>
            <person name="Korotkin H.B."/>
            <person name="Matheny P.B."/>
            <person name="Slot J.C."/>
        </authorList>
    </citation>
    <scope>NUCLEOTIDE SEQUENCE [LARGE SCALE GENOMIC DNA]</scope>
    <source>
        <strain evidence="2 3">2631</strain>
    </source>
</reference>
<evidence type="ECO:0000256" key="1">
    <source>
        <dbReference type="SAM" id="MobiDB-lite"/>
    </source>
</evidence>
<evidence type="ECO:0000313" key="3">
    <source>
        <dbReference type="Proteomes" id="UP000283269"/>
    </source>
</evidence>
<sequence length="367" mass="40238">MSHQGDDLTQAENGPERVGSGEEGTEGTERTGSSCSSITHPYRTLLDDCSFARCHVMQTPGGKCETYTRSMYMLGHGTALWEPIGDIFLGNRPSKPGLDIGDVGFLDEAGAFEYCFNIFHPSTGAIQKLCPPDMEPLLSLPQPADIRTHAHHFTPGTILTTTGVEVSQLTSSPLEVEFTVKAREGSALILPNGATREDLVSTTRVGDYVRKHALSWYTFLNSGSGSGRISCANGCLYLVTGFDKADSWALTCGPAGYDLTGTDLREHYQANKIPVWQINEGMASRSSKPNDAVNSWAVFLRGMKIAVNIRDWTKYILHYQIPDIPFSNVLGIPVLGIRARFQTFKERSQSYPTRYTSESTHVSVSLL</sequence>
<organism evidence="2 3">
    <name type="scientific">Psilocybe cyanescens</name>
    <dbReference type="NCBI Taxonomy" id="93625"/>
    <lineage>
        <taxon>Eukaryota</taxon>
        <taxon>Fungi</taxon>
        <taxon>Dikarya</taxon>
        <taxon>Basidiomycota</taxon>
        <taxon>Agaricomycotina</taxon>
        <taxon>Agaricomycetes</taxon>
        <taxon>Agaricomycetidae</taxon>
        <taxon>Agaricales</taxon>
        <taxon>Agaricineae</taxon>
        <taxon>Strophariaceae</taxon>
        <taxon>Psilocybe</taxon>
    </lineage>
</organism>
<proteinExistence type="predicted"/>
<dbReference type="AlphaFoldDB" id="A0A409XHL8"/>
<dbReference type="InParanoid" id="A0A409XHL8"/>
<gene>
    <name evidence="2" type="ORF">CVT25_013080</name>
</gene>
<name>A0A409XHL8_PSICY</name>
<dbReference type="Proteomes" id="UP000283269">
    <property type="component" value="Unassembled WGS sequence"/>
</dbReference>
<comment type="caution">
    <text evidence="2">The sequence shown here is derived from an EMBL/GenBank/DDBJ whole genome shotgun (WGS) entry which is preliminary data.</text>
</comment>
<feature type="region of interest" description="Disordered" evidence="1">
    <location>
        <begin position="1"/>
        <end position="36"/>
    </location>
</feature>
<protein>
    <submittedName>
        <fullName evidence="2">Uncharacterized protein</fullName>
    </submittedName>
</protein>
<keyword evidence="3" id="KW-1185">Reference proteome</keyword>